<keyword evidence="1" id="KW-1133">Transmembrane helix</keyword>
<dbReference type="RefSeq" id="WP_224139097.1">
    <property type="nucleotide sequence ID" value="NZ_JAIQUM010000020.1"/>
</dbReference>
<proteinExistence type="predicted"/>
<dbReference type="InterPro" id="IPR025436">
    <property type="entry name" value="DUF4179"/>
</dbReference>
<protein>
    <submittedName>
        <fullName evidence="3">DUF4179 domain-containing protein</fullName>
    </submittedName>
</protein>
<reference evidence="3" key="1">
    <citation type="submission" date="2024-05" db="EMBL/GenBank/DDBJ databases">
        <title>Metabacillus sp. nov., isolated from the rhizosphere soil of tomato plants.</title>
        <authorList>
            <person name="Ma R."/>
        </authorList>
    </citation>
    <scope>NUCLEOTIDE SEQUENCE</scope>
    <source>
        <strain evidence="3">DBTR6</strain>
    </source>
</reference>
<gene>
    <name evidence="3" type="ORF">K9V48_11270</name>
</gene>
<feature type="transmembrane region" description="Helical" evidence="1">
    <location>
        <begin position="43"/>
        <end position="63"/>
    </location>
</feature>
<dbReference type="Pfam" id="PF13786">
    <property type="entry name" value="DUF4179"/>
    <property type="match status" value="1"/>
</dbReference>
<organism evidence="3 4">
    <name type="scientific">Metabacillus rhizolycopersici</name>
    <dbReference type="NCBI Taxonomy" id="2875709"/>
    <lineage>
        <taxon>Bacteria</taxon>
        <taxon>Bacillati</taxon>
        <taxon>Bacillota</taxon>
        <taxon>Bacilli</taxon>
        <taxon>Bacillales</taxon>
        <taxon>Bacillaceae</taxon>
        <taxon>Metabacillus</taxon>
    </lineage>
</organism>
<evidence type="ECO:0000259" key="2">
    <source>
        <dbReference type="Pfam" id="PF13786"/>
    </source>
</evidence>
<evidence type="ECO:0000313" key="3">
    <source>
        <dbReference type="EMBL" id="MBZ5750817.1"/>
    </source>
</evidence>
<name>A0ABS7UR75_9BACI</name>
<keyword evidence="4" id="KW-1185">Reference proteome</keyword>
<dbReference type="EMBL" id="JAIQUM010000020">
    <property type="protein sequence ID" value="MBZ5750817.1"/>
    <property type="molecule type" value="Genomic_DNA"/>
</dbReference>
<sequence>MKRIEERLIDEKKRLDAVTVPEDLEARLRTALNNTPKRTKRRAPIWVIAAIALLFMSIAGYNYKAFAYYGKKIFGFDEVMTDTLNELNNDGMGQIIEKQTKLEDGTDFIINGIITDANQLILYYTLINPNGIDEHTRMSFSLSKVTGFLTNSYAEFGSSLMNDDQTELKGTMSFEPVNPFSKKLTLHYDQQLENSQMIERSISFSYHPNEALQTEMKQSLKKKFTVDKGTFTFNSITATPASTVIDGTLNVENFDRVASALHGIELIANGRPVQLMGSGNQSSLKGQEFEVRYDALPKQLDSLQLVINEFVGYEKLEENIALATIKNEPIPIESKELWVKDVSTTVQGVEITIATENDVMLDRVSIKTHNEVIPLKTTVNQTHTELEDGRIMKERTLLFDTTEEPEYLLIQGMHYMKQYNHTLEIRVD</sequence>
<keyword evidence="1" id="KW-0812">Transmembrane</keyword>
<evidence type="ECO:0000313" key="4">
    <source>
        <dbReference type="Proteomes" id="UP001165287"/>
    </source>
</evidence>
<dbReference type="Proteomes" id="UP001165287">
    <property type="component" value="Unassembled WGS sequence"/>
</dbReference>
<comment type="caution">
    <text evidence="3">The sequence shown here is derived from an EMBL/GenBank/DDBJ whole genome shotgun (WGS) entry which is preliminary data.</text>
</comment>
<feature type="domain" description="DUF4179" evidence="2">
    <location>
        <begin position="40"/>
        <end position="126"/>
    </location>
</feature>
<evidence type="ECO:0000256" key="1">
    <source>
        <dbReference type="SAM" id="Phobius"/>
    </source>
</evidence>
<keyword evidence="1" id="KW-0472">Membrane</keyword>
<accession>A0ABS7UR75</accession>